<dbReference type="PANTHER" id="PTHR12830:SF9">
    <property type="entry name" value="ANAPHASE-PROMOTING COMPLEX SUBUNIT 5"/>
    <property type="match status" value="1"/>
</dbReference>
<evidence type="ECO:0000256" key="1">
    <source>
        <dbReference type="ARBA" id="ARBA00007450"/>
    </source>
</evidence>
<gene>
    <name evidence="9" type="ORF">N7460_011659</name>
</gene>
<dbReference type="PANTHER" id="PTHR12830">
    <property type="entry name" value="ANAPHASE-PROMOTING COMPLEX SUBUNIT 5"/>
    <property type="match status" value="1"/>
</dbReference>
<name>A0AAD6I1M7_PENCN</name>
<evidence type="ECO:0000256" key="4">
    <source>
        <dbReference type="ARBA" id="ARBA00022776"/>
    </source>
</evidence>
<keyword evidence="4" id="KW-0498">Mitosis</keyword>
<comment type="similarity">
    <text evidence="1">Belongs to the APC5 family.</text>
</comment>
<dbReference type="GO" id="GO:0005680">
    <property type="term" value="C:anaphase-promoting complex"/>
    <property type="evidence" value="ECO:0007669"/>
    <property type="project" value="InterPro"/>
</dbReference>
<keyword evidence="6" id="KW-0131">Cell cycle</keyword>
<sequence length="770" mass="87735">MTRYLTPWRVSLLCLVTLYTDGVVPNSSAIHVLSFLTAGLFPLDPADKQWQEHYLPSIAELEVCLAGHESSVPGRSLWDLFLKNLWSLDSMDALETFFSDVIPSLLAKSRDEQIQDRDNGLAPEPEDRMRLSRSSPLGAFVRRSYLEYTRLQFHDSVKLWTGFVKYRLPTYTYWSRRHRGAEGKTVDVNLRALGLDSTSHLSQVVYGNIEYDEEDEGVVSIKDAERLVEFQVGELQRMGGRVPDEMRAQLKHIITSESTTPVLMYYLEYLDAWRAGDYTSAFDNLHRYFDYTMHTNLDRSAYQFALLNLAIIQADFECFNEAISAVQEAVAIARESHDMNCLNFCMSWLYHFGKAFPVQMREVQNSGMLGNEKEGLAFLKAKSKETDMWSLMSTTLLSEAKLEMQQGESLASIVESFVRASHVNVTKSLTTPTGAYMLLQGSMYARIGATHLSWLNTEVFRECYLEGQPHDDFVKITFRNCQIVFSTKGNYKEAFARMNKIEPEKLRAFKYNNAWTYYSGLLQLQRQICRDDKVAVEHILSQLQAVQLLDFDMRLLLAFHSIEFTIRQGDYGRALRMVEQAAHSMQPENFDVHSQIKLLCLKAQILGKSGQPQRGFSLAMRAANIAHRSKVLADLWAAICTLATVLLSLHEFEATGELVESIMPQILESDDYALIAQAYSLLVDANMGIAGELWRLQGRDSTSTRKEYVNRALGYIDSAYDHFEEIEDIKGQTEMMAKKATVMHLTGDPVLANDYAAKYLDLRRRRGAEA</sequence>
<keyword evidence="10" id="KW-1185">Reference proteome</keyword>
<feature type="chain" id="PRO_5042127440" description="Anaphase-promoting complex subunit 5" evidence="7">
    <location>
        <begin position="23"/>
        <end position="770"/>
    </location>
</feature>
<dbReference type="GO" id="GO:0070979">
    <property type="term" value="P:protein K11-linked ubiquitination"/>
    <property type="evidence" value="ECO:0007669"/>
    <property type="project" value="TreeGrafter"/>
</dbReference>
<dbReference type="Pfam" id="PF12862">
    <property type="entry name" value="ANAPC5"/>
    <property type="match status" value="1"/>
</dbReference>
<evidence type="ECO:0000313" key="10">
    <source>
        <dbReference type="Proteomes" id="UP001219568"/>
    </source>
</evidence>
<protein>
    <recommendedName>
        <fullName evidence="2">Anaphase-promoting complex subunit 5</fullName>
    </recommendedName>
</protein>
<dbReference type="GO" id="GO:0045842">
    <property type="term" value="P:positive regulation of mitotic metaphase/anaphase transition"/>
    <property type="evidence" value="ECO:0007669"/>
    <property type="project" value="TreeGrafter"/>
</dbReference>
<dbReference type="AlphaFoldDB" id="A0AAD6I1M7"/>
<keyword evidence="5" id="KW-0833">Ubl conjugation pathway</keyword>
<evidence type="ECO:0000256" key="5">
    <source>
        <dbReference type="ARBA" id="ARBA00022786"/>
    </source>
</evidence>
<keyword evidence="7" id="KW-0732">Signal</keyword>
<evidence type="ECO:0000256" key="6">
    <source>
        <dbReference type="ARBA" id="ARBA00023306"/>
    </source>
</evidence>
<dbReference type="Proteomes" id="UP001219568">
    <property type="component" value="Unassembled WGS sequence"/>
</dbReference>
<dbReference type="EMBL" id="JAQJZL010000015">
    <property type="protein sequence ID" value="KAJ6026842.1"/>
    <property type="molecule type" value="Genomic_DNA"/>
</dbReference>
<reference evidence="9" key="2">
    <citation type="submission" date="2023-01" db="EMBL/GenBank/DDBJ databases">
        <authorList>
            <person name="Petersen C."/>
        </authorList>
    </citation>
    <scope>NUCLEOTIDE SEQUENCE</scope>
    <source>
        <strain evidence="9">IBT 15450</strain>
    </source>
</reference>
<evidence type="ECO:0000259" key="8">
    <source>
        <dbReference type="Pfam" id="PF12862"/>
    </source>
</evidence>
<dbReference type="GO" id="GO:0031145">
    <property type="term" value="P:anaphase-promoting complex-dependent catabolic process"/>
    <property type="evidence" value="ECO:0007669"/>
    <property type="project" value="TreeGrafter"/>
</dbReference>
<evidence type="ECO:0000256" key="3">
    <source>
        <dbReference type="ARBA" id="ARBA00022618"/>
    </source>
</evidence>
<evidence type="ECO:0000256" key="7">
    <source>
        <dbReference type="SAM" id="SignalP"/>
    </source>
</evidence>
<dbReference type="InterPro" id="IPR037679">
    <property type="entry name" value="Apc5"/>
</dbReference>
<feature type="signal peptide" evidence="7">
    <location>
        <begin position="1"/>
        <end position="22"/>
    </location>
</feature>
<dbReference type="GO" id="GO:0051301">
    <property type="term" value="P:cell division"/>
    <property type="evidence" value="ECO:0007669"/>
    <property type="project" value="UniProtKB-KW"/>
</dbReference>
<proteinExistence type="inferred from homology"/>
<evidence type="ECO:0000256" key="2">
    <source>
        <dbReference type="ARBA" id="ARBA00016066"/>
    </source>
</evidence>
<organism evidence="9 10">
    <name type="scientific">Penicillium canescens</name>
    <dbReference type="NCBI Taxonomy" id="5083"/>
    <lineage>
        <taxon>Eukaryota</taxon>
        <taxon>Fungi</taxon>
        <taxon>Dikarya</taxon>
        <taxon>Ascomycota</taxon>
        <taxon>Pezizomycotina</taxon>
        <taxon>Eurotiomycetes</taxon>
        <taxon>Eurotiomycetidae</taxon>
        <taxon>Eurotiales</taxon>
        <taxon>Aspergillaceae</taxon>
        <taxon>Penicillium</taxon>
    </lineage>
</organism>
<dbReference type="InterPro" id="IPR026000">
    <property type="entry name" value="Apc5_dom"/>
</dbReference>
<accession>A0AAD6I1M7</accession>
<reference evidence="9" key="1">
    <citation type="journal article" date="2023" name="IMA Fungus">
        <title>Comparative genomic study of the Penicillium genus elucidates a diverse pangenome and 15 lateral gene transfer events.</title>
        <authorList>
            <person name="Petersen C."/>
            <person name="Sorensen T."/>
            <person name="Nielsen M.R."/>
            <person name="Sondergaard T.E."/>
            <person name="Sorensen J.L."/>
            <person name="Fitzpatrick D.A."/>
            <person name="Frisvad J.C."/>
            <person name="Nielsen K.L."/>
        </authorList>
    </citation>
    <scope>NUCLEOTIDE SEQUENCE</scope>
    <source>
        <strain evidence="9">IBT 15450</strain>
    </source>
</reference>
<comment type="caution">
    <text evidence="9">The sequence shown here is derived from an EMBL/GenBank/DDBJ whole genome shotgun (WGS) entry which is preliminary data.</text>
</comment>
<keyword evidence="3" id="KW-0132">Cell division</keyword>
<feature type="domain" description="Anaphase-promoting complex subunit 5" evidence="8">
    <location>
        <begin position="265"/>
        <end position="355"/>
    </location>
</feature>
<evidence type="ECO:0000313" key="9">
    <source>
        <dbReference type="EMBL" id="KAJ6026842.1"/>
    </source>
</evidence>